<organism evidence="2 3">
    <name type="scientific">Allochromatium humboldtianum</name>
    <dbReference type="NCBI Taxonomy" id="504901"/>
    <lineage>
        <taxon>Bacteria</taxon>
        <taxon>Pseudomonadati</taxon>
        <taxon>Pseudomonadota</taxon>
        <taxon>Gammaproteobacteria</taxon>
        <taxon>Chromatiales</taxon>
        <taxon>Chromatiaceae</taxon>
        <taxon>Allochromatium</taxon>
    </lineage>
</organism>
<evidence type="ECO:0000259" key="1">
    <source>
        <dbReference type="Pfam" id="PF13884"/>
    </source>
</evidence>
<comment type="caution">
    <text evidence="2">The sequence shown here is derived from an EMBL/GenBank/DDBJ whole genome shotgun (WGS) entry which is preliminary data.</text>
</comment>
<name>A0A850REE1_9GAMM</name>
<protein>
    <submittedName>
        <fullName evidence="2">Tail fiber domain-containing protein</fullName>
    </submittedName>
</protein>
<dbReference type="AlphaFoldDB" id="A0A850REE1"/>
<dbReference type="Pfam" id="PF13884">
    <property type="entry name" value="Peptidase_S74"/>
    <property type="match status" value="1"/>
</dbReference>
<dbReference type="Proteomes" id="UP000592294">
    <property type="component" value="Unassembled WGS sequence"/>
</dbReference>
<dbReference type="RefSeq" id="WP_176974822.1">
    <property type="nucleotide sequence ID" value="NZ_JABZEO010000001.1"/>
</dbReference>
<dbReference type="InterPro" id="IPR030392">
    <property type="entry name" value="S74_ICA"/>
</dbReference>
<evidence type="ECO:0000313" key="3">
    <source>
        <dbReference type="Proteomes" id="UP000592294"/>
    </source>
</evidence>
<dbReference type="EMBL" id="JABZEO010000001">
    <property type="protein sequence ID" value="NVZ08031.1"/>
    <property type="molecule type" value="Genomic_DNA"/>
</dbReference>
<sequence>MGKSSSEAPDYTSLASASEKSALLSYELGMEQVELSRSQYEELKPLYEQITASLVDTQNQTNKQGTDYYNYWKNSYQPVEQRLLAQAESFNSDAYKEEQARQAAVDAAKAYAVTQQANNRSMAAMGVNPNSGRFAGQRNQSTLALAAQRANAMTNARSQAESTGYARLLDATSLGRGLTGASTGAYSVAINAGNSAGANASTAGNNYMAGLSSGASTIQAGQSLQMSGLSSILNSQTSVYNNSVSSNADMWGTIVGAGLGAATKSDRRLKTQIRLVGFLAHLGLGLYTFVYRFDPRRRWLGVMADEVAKRFPEAVVTLPSGYQAVYYDQLGLELTEVPA</sequence>
<keyword evidence="3" id="KW-1185">Reference proteome</keyword>
<evidence type="ECO:0000313" key="2">
    <source>
        <dbReference type="EMBL" id="NVZ08031.1"/>
    </source>
</evidence>
<gene>
    <name evidence="2" type="ORF">HW932_01995</name>
</gene>
<reference evidence="2 3" key="1">
    <citation type="submission" date="2020-06" db="EMBL/GenBank/DDBJ databases">
        <title>Whole-genome sequence of Allochromatium humboldtianum DSM 21881, type strain.</title>
        <authorList>
            <person name="Kyndt J.A."/>
            <person name="Meyer T.E."/>
        </authorList>
    </citation>
    <scope>NUCLEOTIDE SEQUENCE [LARGE SCALE GENOMIC DNA]</scope>
    <source>
        <strain evidence="2 3">DSM 21881</strain>
    </source>
</reference>
<proteinExistence type="predicted"/>
<accession>A0A850REE1</accession>
<feature type="domain" description="Peptidase S74" evidence="1">
    <location>
        <begin position="265"/>
        <end position="315"/>
    </location>
</feature>